<organism evidence="3 4">
    <name type="scientific">Hyaloscypha hepaticicola</name>
    <dbReference type="NCBI Taxonomy" id="2082293"/>
    <lineage>
        <taxon>Eukaryota</taxon>
        <taxon>Fungi</taxon>
        <taxon>Dikarya</taxon>
        <taxon>Ascomycota</taxon>
        <taxon>Pezizomycotina</taxon>
        <taxon>Leotiomycetes</taxon>
        <taxon>Helotiales</taxon>
        <taxon>Hyaloscyphaceae</taxon>
        <taxon>Hyaloscypha</taxon>
    </lineage>
</organism>
<protein>
    <recommendedName>
        <fullName evidence="2">3'-5' exoribonuclease Rv2179c-like domain-containing protein</fullName>
    </recommendedName>
</protein>
<dbReference type="GO" id="GO:0003676">
    <property type="term" value="F:nucleic acid binding"/>
    <property type="evidence" value="ECO:0007669"/>
    <property type="project" value="InterPro"/>
</dbReference>
<proteinExistence type="predicted"/>
<dbReference type="Proteomes" id="UP000235672">
    <property type="component" value="Unassembled WGS sequence"/>
</dbReference>
<keyword evidence="4" id="KW-1185">Reference proteome</keyword>
<dbReference type="EMBL" id="KZ613487">
    <property type="protein sequence ID" value="PMD19808.1"/>
    <property type="molecule type" value="Genomic_DNA"/>
</dbReference>
<sequence length="419" mass="46873">MAQKDWYTNIMLDLECAHVEAPNPVLLELAAVHFDIDTGEEIGHYSTIISYQSCLDRGLVDDIRKVRYGANDTFVDGETTIFLKNDPILALTLLESKSSEITLEHALREFTKFVERSCQMTLRMLGRRKPPRSYTQPMIWGNGAVADNVWITSAYQACNMTRPWKFYNNMCVRTFVQQARTMTQRDFKKEVENGAKHSALSDCRTQIKYLVNARNALMPQPKETMLPSPELSFTRAEETLLSPEVSFSNGDENAKQARTLLSPEVSFSSTNENVEQALRSATSPVLAARSKPPLIDQSADNETISSSEVQAKASIDLTTPDLLPPELINLMAAGGSPPKRRSVVEEEVEPATSSREGVSARNRVTAQGRRTMQASAPRQLLTPETSFTGKSPTEPSFSAEEYEKEYELGRLQDQRIFSS</sequence>
<evidence type="ECO:0000313" key="3">
    <source>
        <dbReference type="EMBL" id="PMD19808.1"/>
    </source>
</evidence>
<dbReference type="Pfam" id="PF16473">
    <property type="entry name" value="Rv2179c-like"/>
    <property type="match status" value="1"/>
</dbReference>
<name>A0A2J6Q0N2_9HELO</name>
<evidence type="ECO:0000256" key="1">
    <source>
        <dbReference type="SAM" id="MobiDB-lite"/>
    </source>
</evidence>
<dbReference type="SUPFAM" id="SSF53098">
    <property type="entry name" value="Ribonuclease H-like"/>
    <property type="match status" value="1"/>
</dbReference>
<dbReference type="AlphaFoldDB" id="A0A2J6Q0N2"/>
<dbReference type="OrthoDB" id="3469147at2759"/>
<dbReference type="Gene3D" id="3.30.420.10">
    <property type="entry name" value="Ribonuclease H-like superfamily/Ribonuclease H"/>
    <property type="match status" value="1"/>
</dbReference>
<gene>
    <name evidence="3" type="ORF">NA56DRAFT_646737</name>
</gene>
<dbReference type="InterPro" id="IPR033390">
    <property type="entry name" value="Rv2179c-like"/>
</dbReference>
<feature type="compositionally biased region" description="Polar residues" evidence="1">
    <location>
        <begin position="351"/>
        <end position="396"/>
    </location>
</feature>
<dbReference type="STRING" id="1745343.A0A2J6Q0N2"/>
<reference evidence="3 4" key="1">
    <citation type="submission" date="2016-05" db="EMBL/GenBank/DDBJ databases">
        <title>A degradative enzymes factory behind the ericoid mycorrhizal symbiosis.</title>
        <authorList>
            <consortium name="DOE Joint Genome Institute"/>
            <person name="Martino E."/>
            <person name="Morin E."/>
            <person name="Grelet G."/>
            <person name="Kuo A."/>
            <person name="Kohler A."/>
            <person name="Daghino S."/>
            <person name="Barry K."/>
            <person name="Choi C."/>
            <person name="Cichocki N."/>
            <person name="Clum A."/>
            <person name="Copeland A."/>
            <person name="Hainaut M."/>
            <person name="Haridas S."/>
            <person name="Labutti K."/>
            <person name="Lindquist E."/>
            <person name="Lipzen A."/>
            <person name="Khouja H.-R."/>
            <person name="Murat C."/>
            <person name="Ohm R."/>
            <person name="Olson A."/>
            <person name="Spatafora J."/>
            <person name="Veneault-Fourrey C."/>
            <person name="Henrissat B."/>
            <person name="Grigoriev I."/>
            <person name="Martin F."/>
            <person name="Perotto S."/>
        </authorList>
    </citation>
    <scope>NUCLEOTIDE SEQUENCE [LARGE SCALE GENOMIC DNA]</scope>
    <source>
        <strain evidence="3 4">UAMH 7357</strain>
    </source>
</reference>
<evidence type="ECO:0000313" key="4">
    <source>
        <dbReference type="Proteomes" id="UP000235672"/>
    </source>
</evidence>
<dbReference type="InterPro" id="IPR036397">
    <property type="entry name" value="RNaseH_sf"/>
</dbReference>
<accession>A0A2J6Q0N2</accession>
<feature type="region of interest" description="Disordered" evidence="1">
    <location>
        <begin position="332"/>
        <end position="405"/>
    </location>
</feature>
<dbReference type="InterPro" id="IPR012337">
    <property type="entry name" value="RNaseH-like_sf"/>
</dbReference>
<evidence type="ECO:0000259" key="2">
    <source>
        <dbReference type="Pfam" id="PF16473"/>
    </source>
</evidence>
<feature type="domain" description="3'-5' exoribonuclease Rv2179c-like" evidence="2">
    <location>
        <begin position="9"/>
        <end position="210"/>
    </location>
</feature>